<gene>
    <name evidence="2" type="ORF">P378_11560</name>
</gene>
<dbReference type="Proteomes" id="UP000222564">
    <property type="component" value="Unassembled WGS sequence"/>
</dbReference>
<reference evidence="2 3" key="1">
    <citation type="submission" date="2013-09" db="EMBL/GenBank/DDBJ databases">
        <title>Biodegradation of hydrocarbons in the deep terrestrial subsurface : characterization of a microbial consortium composed of two Desulfotomaculum species originating from a deep geological formation.</title>
        <authorList>
            <person name="Aullo T."/>
            <person name="Berlendis S."/>
            <person name="Lascourreges J.-F."/>
            <person name="Dessort D."/>
            <person name="Saint-Laurent S."/>
            <person name="Schraauwers B."/>
            <person name="Mas J."/>
            <person name="Magot M."/>
            <person name="Ranchou-Peyruse A."/>
        </authorList>
    </citation>
    <scope>NUCLEOTIDE SEQUENCE [LARGE SCALE GENOMIC DNA]</scope>
    <source>
        <strain evidence="2 3">Bs107</strain>
    </source>
</reference>
<evidence type="ECO:0000313" key="2">
    <source>
        <dbReference type="EMBL" id="PHJ38175.1"/>
    </source>
</evidence>
<proteinExistence type="predicted"/>
<protein>
    <submittedName>
        <fullName evidence="2">Uncharacterized protein</fullName>
    </submittedName>
</protein>
<organism evidence="2 3">
    <name type="scientific">Desulforamulus profundi</name>
    <dbReference type="NCBI Taxonomy" id="1383067"/>
    <lineage>
        <taxon>Bacteria</taxon>
        <taxon>Bacillati</taxon>
        <taxon>Bacillota</taxon>
        <taxon>Clostridia</taxon>
        <taxon>Eubacteriales</taxon>
        <taxon>Peptococcaceae</taxon>
        <taxon>Desulforamulus</taxon>
    </lineage>
</organism>
<name>A0A2C6MEU7_9FIRM</name>
<dbReference type="EMBL" id="AWQQ01000055">
    <property type="protein sequence ID" value="PHJ38175.1"/>
    <property type="molecule type" value="Genomic_DNA"/>
</dbReference>
<dbReference type="RefSeq" id="WP_099083189.1">
    <property type="nucleotide sequence ID" value="NZ_AWQQ01000055.1"/>
</dbReference>
<keyword evidence="3" id="KW-1185">Reference proteome</keyword>
<sequence>MQSGISQLGQREVEWRKASHQQQQLLAELDALEVQISQISEVTARREASLRKQQVENQLDFQRDGLKEMIKNQLKQFYSVLQQAETNYLEQVALYVSEVVAERASSQSEFLQQQLAEVQLKSSEAQHELKEQLEDLQALSGQLQNIKGQLLA</sequence>
<dbReference type="AlphaFoldDB" id="A0A2C6MEU7"/>
<keyword evidence="1" id="KW-0175">Coiled coil</keyword>
<evidence type="ECO:0000313" key="3">
    <source>
        <dbReference type="Proteomes" id="UP000222564"/>
    </source>
</evidence>
<feature type="coiled-coil region" evidence="1">
    <location>
        <begin position="22"/>
        <end position="149"/>
    </location>
</feature>
<evidence type="ECO:0000256" key="1">
    <source>
        <dbReference type="SAM" id="Coils"/>
    </source>
</evidence>
<comment type="caution">
    <text evidence="2">The sequence shown here is derived from an EMBL/GenBank/DDBJ whole genome shotgun (WGS) entry which is preliminary data.</text>
</comment>
<accession>A0A2C6MEU7</accession>